<dbReference type="Proteomes" id="UP000603940">
    <property type="component" value="Unassembled WGS sequence"/>
</dbReference>
<feature type="domain" description="Peptidase M20 dimerisation" evidence="2">
    <location>
        <begin position="234"/>
        <end position="316"/>
    </location>
</feature>
<proteinExistence type="predicted"/>
<dbReference type="PANTHER" id="PTHR43808:SF3">
    <property type="entry name" value="ACETYLORNITHINE DEACETYLASE"/>
    <property type="match status" value="1"/>
</dbReference>
<dbReference type="InterPro" id="IPR050072">
    <property type="entry name" value="Peptidase_M20A"/>
</dbReference>
<organism evidence="3 4">
    <name type="scientific">Pseudoroseomonas ludipueritiae</name>
    <dbReference type="NCBI Taxonomy" id="198093"/>
    <lineage>
        <taxon>Bacteria</taxon>
        <taxon>Pseudomonadati</taxon>
        <taxon>Pseudomonadota</taxon>
        <taxon>Alphaproteobacteria</taxon>
        <taxon>Acetobacterales</taxon>
        <taxon>Acetobacteraceae</taxon>
        <taxon>Pseudoroseomonas</taxon>
    </lineage>
</organism>
<accession>A0ABR7R0U9</accession>
<dbReference type="Gene3D" id="3.40.630.10">
    <property type="entry name" value="Zn peptidases"/>
    <property type="match status" value="1"/>
</dbReference>
<dbReference type="Pfam" id="PF01546">
    <property type="entry name" value="Peptidase_M20"/>
    <property type="match status" value="1"/>
</dbReference>
<dbReference type="InterPro" id="IPR002933">
    <property type="entry name" value="Peptidase_M20"/>
</dbReference>
<keyword evidence="1" id="KW-0378">Hydrolase</keyword>
<sequence length="430" mass="45868">MTDGDFLAGHSLYDHADLDRLSLAAPLLGATGWIDGLARLVSIDCSGQPSSCFHAYADLLQDMFAPLGFSFRRLPGPLEGSGPGKTGSGETAVGMVAARRTGRRVCTIYFRMNSMPAGEGWTRPPFALTRQSSRLYGRGTTEMKGAIAAVWAALRAADAVGLGLSYDPVLIFCADRDDGHHVALRRMAAEGLVEGHLMCLDGPATPRIWSGSLGSIHLSVSVEGLEPPEGSMAVVNPVEAMAPLMARLLRLKQEIESRAGEAGQEEPPAALAVTSIHGGTPGAEWPASCNLLLSRSYTAREDFRSVLGELQAAVHEGCVNAGHLNVQTVLSGHCAPVQNPDRGPNWPRWQEALNWGFGYPMGRFRRLGSREGSPLGFVQQAGVQELLLGGLRRAACTPTGPDEFTTIEDVEALARSVLAYLAEVPEIPTY</sequence>
<dbReference type="Pfam" id="PF07687">
    <property type="entry name" value="M20_dimer"/>
    <property type="match status" value="1"/>
</dbReference>
<keyword evidence="4" id="KW-1185">Reference proteome</keyword>
<dbReference type="RefSeq" id="WP_187776533.1">
    <property type="nucleotide sequence ID" value="NZ_JACTUZ010000001.1"/>
</dbReference>
<protein>
    <submittedName>
        <fullName evidence="3">M20/M25/M40 family metallo-hydrolase</fullName>
    </submittedName>
</protein>
<evidence type="ECO:0000256" key="1">
    <source>
        <dbReference type="ARBA" id="ARBA00022801"/>
    </source>
</evidence>
<evidence type="ECO:0000313" key="4">
    <source>
        <dbReference type="Proteomes" id="UP000603940"/>
    </source>
</evidence>
<dbReference type="EMBL" id="JACTUZ010000001">
    <property type="protein sequence ID" value="MBC9175364.1"/>
    <property type="molecule type" value="Genomic_DNA"/>
</dbReference>
<dbReference type="Gene3D" id="3.30.70.360">
    <property type="match status" value="1"/>
</dbReference>
<comment type="caution">
    <text evidence="3">The sequence shown here is derived from an EMBL/GenBank/DDBJ whole genome shotgun (WGS) entry which is preliminary data.</text>
</comment>
<dbReference type="PANTHER" id="PTHR43808">
    <property type="entry name" value="ACETYLORNITHINE DEACETYLASE"/>
    <property type="match status" value="1"/>
</dbReference>
<dbReference type="InterPro" id="IPR011650">
    <property type="entry name" value="Peptidase_M20_dimer"/>
</dbReference>
<name>A0ABR7R0U9_9PROT</name>
<gene>
    <name evidence="3" type="ORF">IBL25_00215</name>
</gene>
<evidence type="ECO:0000259" key="2">
    <source>
        <dbReference type="Pfam" id="PF07687"/>
    </source>
</evidence>
<reference evidence="3 4" key="1">
    <citation type="journal article" date="2009" name="Int. J. Syst. Evol. Microbiol.">
        <title>Transfer of Teichococcus ludipueritiae and Muricoccus roseus to the genus Roseomonas, as Roseomonas ludipueritiae comb. nov. and Roseomonas rosea comb. nov., respectively, and emended description of the genus Roseomonas.</title>
        <authorList>
            <person name="Sanchez-Porro C."/>
            <person name="Gallego V."/>
            <person name="Busse H.J."/>
            <person name="Kampfer P."/>
            <person name="Ventosa A."/>
        </authorList>
    </citation>
    <scope>NUCLEOTIDE SEQUENCE [LARGE SCALE GENOMIC DNA]</scope>
    <source>
        <strain evidence="3 4">DSM 14915</strain>
    </source>
</reference>
<evidence type="ECO:0000313" key="3">
    <source>
        <dbReference type="EMBL" id="MBC9175364.1"/>
    </source>
</evidence>
<dbReference type="SUPFAM" id="SSF53187">
    <property type="entry name" value="Zn-dependent exopeptidases"/>
    <property type="match status" value="1"/>
</dbReference>